<dbReference type="EMBL" id="JBBCAQ010000022">
    <property type="protein sequence ID" value="KAK7591318.1"/>
    <property type="molecule type" value="Genomic_DNA"/>
</dbReference>
<evidence type="ECO:0000313" key="2">
    <source>
        <dbReference type="Proteomes" id="UP001367676"/>
    </source>
</evidence>
<keyword evidence="2" id="KW-1185">Reference proteome</keyword>
<accession>A0AAN9Y635</accession>
<name>A0AAN9Y635_9HEMI</name>
<evidence type="ECO:0000313" key="1">
    <source>
        <dbReference type="EMBL" id="KAK7591318.1"/>
    </source>
</evidence>
<dbReference type="AlphaFoldDB" id="A0AAN9Y635"/>
<comment type="caution">
    <text evidence="1">The sequence shown here is derived from an EMBL/GenBank/DDBJ whole genome shotgun (WGS) entry which is preliminary data.</text>
</comment>
<gene>
    <name evidence="1" type="ORF">V9T40_002931</name>
</gene>
<organism evidence="1 2">
    <name type="scientific">Parthenolecanium corni</name>
    <dbReference type="NCBI Taxonomy" id="536013"/>
    <lineage>
        <taxon>Eukaryota</taxon>
        <taxon>Metazoa</taxon>
        <taxon>Ecdysozoa</taxon>
        <taxon>Arthropoda</taxon>
        <taxon>Hexapoda</taxon>
        <taxon>Insecta</taxon>
        <taxon>Pterygota</taxon>
        <taxon>Neoptera</taxon>
        <taxon>Paraneoptera</taxon>
        <taxon>Hemiptera</taxon>
        <taxon>Sternorrhyncha</taxon>
        <taxon>Coccoidea</taxon>
        <taxon>Coccidae</taxon>
        <taxon>Parthenolecanium</taxon>
    </lineage>
</organism>
<proteinExistence type="predicted"/>
<reference evidence="1 2" key="1">
    <citation type="submission" date="2024-03" db="EMBL/GenBank/DDBJ databases">
        <title>Adaptation during the transition from Ophiocordyceps entomopathogen to insect associate is accompanied by gene loss and intensified selection.</title>
        <authorList>
            <person name="Ward C.M."/>
            <person name="Onetto C.A."/>
            <person name="Borneman A.R."/>
        </authorList>
    </citation>
    <scope>NUCLEOTIDE SEQUENCE [LARGE SCALE GENOMIC DNA]</scope>
    <source>
        <strain evidence="1">AWRI1</strain>
        <tissue evidence="1">Single Adult Female</tissue>
    </source>
</reference>
<dbReference type="Proteomes" id="UP001367676">
    <property type="component" value="Unassembled WGS sequence"/>
</dbReference>
<protein>
    <submittedName>
        <fullName evidence="1">Uncharacterized protein</fullName>
    </submittedName>
</protein>
<sequence>MQGSGNGIKGDIGARACGKCVLCGRENWCGRLVLIDCTKPKKEAPESTKRRTAAAGQPPSICQKVRRRLERGKTVRPFCRRLIQQPVFIFPASFLISRMYKKGMYQQPSPVLTTIPFNEQQLLAQPTFQPV</sequence>